<dbReference type="CDD" id="cd17729">
    <property type="entry name" value="BRCT_CTDP1"/>
    <property type="match status" value="1"/>
</dbReference>
<evidence type="ECO:0000256" key="2">
    <source>
        <dbReference type="ARBA" id="ARBA00013081"/>
    </source>
</evidence>
<dbReference type="SMART" id="SM00577">
    <property type="entry name" value="CPDc"/>
    <property type="match status" value="1"/>
</dbReference>
<feature type="domain" description="FCP1 homology" evidence="9">
    <location>
        <begin position="248"/>
        <end position="386"/>
    </location>
</feature>
<evidence type="ECO:0000256" key="6">
    <source>
        <dbReference type="ARBA" id="ARBA00048336"/>
    </source>
</evidence>
<name>A0AAV0AS66_PHAPC</name>
<dbReference type="Gene3D" id="3.40.50.10190">
    <property type="entry name" value="BRCT domain"/>
    <property type="match status" value="1"/>
</dbReference>
<feature type="domain" description="BRCT" evidence="8">
    <location>
        <begin position="519"/>
        <end position="583"/>
    </location>
</feature>
<feature type="compositionally biased region" description="Polar residues" evidence="7">
    <location>
        <begin position="74"/>
        <end position="89"/>
    </location>
</feature>
<dbReference type="EMBL" id="CALTRL010001089">
    <property type="protein sequence ID" value="CAH7670918.1"/>
    <property type="molecule type" value="Genomic_DNA"/>
</dbReference>
<evidence type="ECO:0000256" key="4">
    <source>
        <dbReference type="ARBA" id="ARBA00023242"/>
    </source>
</evidence>
<dbReference type="GO" id="GO:0008420">
    <property type="term" value="F:RNA polymerase II CTD heptapeptide repeat phosphatase activity"/>
    <property type="evidence" value="ECO:0007669"/>
    <property type="project" value="InterPro"/>
</dbReference>
<protein>
    <recommendedName>
        <fullName evidence="2">protein-serine/threonine phosphatase</fullName>
        <ecNumber evidence="2">3.1.3.16</ecNumber>
    </recommendedName>
</protein>
<dbReference type="GO" id="GO:0005634">
    <property type="term" value="C:nucleus"/>
    <property type="evidence" value="ECO:0007669"/>
    <property type="project" value="UniProtKB-SubCell"/>
</dbReference>
<dbReference type="InterPro" id="IPR036420">
    <property type="entry name" value="BRCT_dom_sf"/>
</dbReference>
<keyword evidence="3" id="KW-0378">Hydrolase</keyword>
<evidence type="ECO:0000256" key="7">
    <source>
        <dbReference type="SAM" id="MobiDB-lite"/>
    </source>
</evidence>
<feature type="compositionally biased region" description="Basic and acidic residues" evidence="7">
    <location>
        <begin position="689"/>
        <end position="701"/>
    </location>
</feature>
<feature type="region of interest" description="Disordered" evidence="7">
    <location>
        <begin position="642"/>
        <end position="721"/>
    </location>
</feature>
<feature type="compositionally biased region" description="Polar residues" evidence="7">
    <location>
        <begin position="382"/>
        <end position="399"/>
    </location>
</feature>
<dbReference type="PANTHER" id="PTHR23081:SF36">
    <property type="entry name" value="RNA POLYMERASE II SUBUNIT A C-TERMINAL DOMAIN PHOSPHATASE"/>
    <property type="match status" value="1"/>
</dbReference>
<dbReference type="InterPro" id="IPR023214">
    <property type="entry name" value="HAD_sf"/>
</dbReference>
<reference evidence="10" key="1">
    <citation type="submission" date="2022-06" db="EMBL/GenBank/DDBJ databases">
        <authorList>
            <consortium name="SYNGENTA / RWTH Aachen University"/>
        </authorList>
    </citation>
    <scope>NUCLEOTIDE SEQUENCE</scope>
</reference>
<feature type="region of interest" description="Disordered" evidence="7">
    <location>
        <begin position="69"/>
        <end position="89"/>
    </location>
</feature>
<evidence type="ECO:0000256" key="5">
    <source>
        <dbReference type="ARBA" id="ARBA00047761"/>
    </source>
</evidence>
<evidence type="ECO:0000256" key="3">
    <source>
        <dbReference type="ARBA" id="ARBA00022801"/>
    </source>
</evidence>
<organism evidence="10 11">
    <name type="scientific">Phakopsora pachyrhizi</name>
    <name type="common">Asian soybean rust disease fungus</name>
    <dbReference type="NCBI Taxonomy" id="170000"/>
    <lineage>
        <taxon>Eukaryota</taxon>
        <taxon>Fungi</taxon>
        <taxon>Dikarya</taxon>
        <taxon>Basidiomycota</taxon>
        <taxon>Pucciniomycotina</taxon>
        <taxon>Pucciniomycetes</taxon>
        <taxon>Pucciniales</taxon>
        <taxon>Phakopsoraceae</taxon>
        <taxon>Phakopsora</taxon>
    </lineage>
</organism>
<comment type="catalytic activity">
    <reaction evidence="5">
        <text>O-phospho-L-seryl-[protein] + H2O = L-seryl-[protein] + phosphate</text>
        <dbReference type="Rhea" id="RHEA:20629"/>
        <dbReference type="Rhea" id="RHEA-COMP:9863"/>
        <dbReference type="Rhea" id="RHEA-COMP:11604"/>
        <dbReference type="ChEBI" id="CHEBI:15377"/>
        <dbReference type="ChEBI" id="CHEBI:29999"/>
        <dbReference type="ChEBI" id="CHEBI:43474"/>
        <dbReference type="ChEBI" id="CHEBI:83421"/>
        <dbReference type="EC" id="3.1.3.16"/>
    </reaction>
</comment>
<dbReference type="InterPro" id="IPR004274">
    <property type="entry name" value="FCP1_dom"/>
</dbReference>
<keyword evidence="4" id="KW-0539">Nucleus</keyword>
<feature type="compositionally biased region" description="Acidic residues" evidence="7">
    <location>
        <begin position="644"/>
        <end position="664"/>
    </location>
</feature>
<dbReference type="InterPro" id="IPR001357">
    <property type="entry name" value="BRCT_dom"/>
</dbReference>
<dbReference type="Gene3D" id="3.40.50.1000">
    <property type="entry name" value="HAD superfamily/HAD-like"/>
    <property type="match status" value="1"/>
</dbReference>
<dbReference type="InterPro" id="IPR039189">
    <property type="entry name" value="Fcp1"/>
</dbReference>
<sequence length="739" mass="82539">MTQKNNNNNQRLEQCQTRTTASTRKSTLTRERSVDQIESVTSILLPPEIILPITVQHLLVPTEIPVSELGSPSAGPSSDQLPNQPQPQSQVYKTTPLFTYFNGIRSSLSTSDPKGKNRAKNQHQNLSRIKSQWDDHLAEDIDQRDVLMTYESPVSGQLVQWLIQESQVLTQEQGWRLRPILRIKEPCTHSVQWHGQCAICGSDLTISDYTGISETSRASIPMSHGPSTLKVSISEAHRLESETRRRLLDDQKLSLIVDLDQTIVHATVDPTVGDPGLPDFLRRLATRYEMHVYTMGTRAYADAVCRIIDPGGEIFRNRILSRDESGSITQKSITRLFPVDTSMVVIIDDRGDVWEYSPNLVSVVPYNFFIGTGDINGGLLPPTNQLQPLADTSLQTSSDPKPADRSHLRSGSTIQLDSSKLQIPIPTSTSSAEAILTTQACETSSLPISSPTSTTTIITTDPADPSSSSSPSFSSSFTEDLALATQSKLLVDRPLKQRQIELDKAQRIADQRRSRKPWKLAEQFGATCYKTLSSRVTHLVAAKLGTSKVNTALSRPHVKVVKPKWLFDAVVSWRRPQSEEYSWRNESIIHLAKDNQSTTKDNQEQVVEPIGELGEEEDEEKGWEATMDQFDWKDAAEEVMAALDETDDETGSVREQEEEEEEELGSPLLKRQKLARSRSSKLKLSITNKIEEHFTSKREEKKDDDDDVNETGGESLTAEEDEFLTALAAEMEGNMNDNQ</sequence>
<evidence type="ECO:0000313" key="10">
    <source>
        <dbReference type="EMBL" id="CAH7670918.1"/>
    </source>
</evidence>
<feature type="compositionally biased region" description="Basic residues" evidence="7">
    <location>
        <begin position="670"/>
        <end position="681"/>
    </location>
</feature>
<dbReference type="SMART" id="SM00292">
    <property type="entry name" value="BRCT"/>
    <property type="match status" value="1"/>
</dbReference>
<dbReference type="AlphaFoldDB" id="A0AAV0AS66"/>
<dbReference type="EC" id="3.1.3.16" evidence="2"/>
<feature type="region of interest" description="Disordered" evidence="7">
    <location>
        <begin position="381"/>
        <end position="413"/>
    </location>
</feature>
<proteinExistence type="predicted"/>
<dbReference type="SUPFAM" id="SSF52113">
    <property type="entry name" value="BRCT domain"/>
    <property type="match status" value="1"/>
</dbReference>
<dbReference type="PROSITE" id="PS50969">
    <property type="entry name" value="FCP1"/>
    <property type="match status" value="1"/>
</dbReference>
<gene>
    <name evidence="10" type="ORF">PPACK8108_LOCUS5665</name>
</gene>
<dbReference type="SUPFAM" id="SSF56784">
    <property type="entry name" value="HAD-like"/>
    <property type="match status" value="1"/>
</dbReference>
<dbReference type="CDD" id="cd07521">
    <property type="entry name" value="HAD_FCP1-like"/>
    <property type="match status" value="1"/>
</dbReference>
<evidence type="ECO:0000259" key="8">
    <source>
        <dbReference type="PROSITE" id="PS50172"/>
    </source>
</evidence>
<dbReference type="Proteomes" id="UP001153365">
    <property type="component" value="Unassembled WGS sequence"/>
</dbReference>
<comment type="subcellular location">
    <subcellularLocation>
        <location evidence="1">Nucleus</location>
    </subcellularLocation>
</comment>
<feature type="region of interest" description="Disordered" evidence="7">
    <location>
        <begin position="445"/>
        <end position="475"/>
    </location>
</feature>
<dbReference type="Pfam" id="PF03031">
    <property type="entry name" value="NIF"/>
    <property type="match status" value="1"/>
</dbReference>
<dbReference type="PROSITE" id="PS50172">
    <property type="entry name" value="BRCT"/>
    <property type="match status" value="1"/>
</dbReference>
<comment type="caution">
    <text evidence="10">The sequence shown here is derived from an EMBL/GenBank/DDBJ whole genome shotgun (WGS) entry which is preliminary data.</text>
</comment>
<dbReference type="Pfam" id="PF12738">
    <property type="entry name" value="PTCB-BRCT"/>
    <property type="match status" value="1"/>
</dbReference>
<feature type="compositionally biased region" description="Polar residues" evidence="7">
    <location>
        <begin position="1"/>
        <end position="26"/>
    </location>
</feature>
<keyword evidence="11" id="KW-1185">Reference proteome</keyword>
<dbReference type="PANTHER" id="PTHR23081">
    <property type="entry name" value="RNA POLYMERASE II CTD PHOSPHATASE"/>
    <property type="match status" value="1"/>
</dbReference>
<evidence type="ECO:0000256" key="1">
    <source>
        <dbReference type="ARBA" id="ARBA00004123"/>
    </source>
</evidence>
<feature type="region of interest" description="Disordered" evidence="7">
    <location>
        <begin position="1"/>
        <end position="30"/>
    </location>
</feature>
<evidence type="ECO:0000313" key="11">
    <source>
        <dbReference type="Proteomes" id="UP001153365"/>
    </source>
</evidence>
<accession>A0AAV0AS66</accession>
<dbReference type="InterPro" id="IPR036412">
    <property type="entry name" value="HAD-like_sf"/>
</dbReference>
<evidence type="ECO:0000259" key="9">
    <source>
        <dbReference type="PROSITE" id="PS50969"/>
    </source>
</evidence>
<feature type="region of interest" description="Disordered" evidence="7">
    <location>
        <begin position="108"/>
        <end position="128"/>
    </location>
</feature>
<comment type="catalytic activity">
    <reaction evidence="6">
        <text>O-phospho-L-threonyl-[protein] + H2O = L-threonyl-[protein] + phosphate</text>
        <dbReference type="Rhea" id="RHEA:47004"/>
        <dbReference type="Rhea" id="RHEA-COMP:11060"/>
        <dbReference type="Rhea" id="RHEA-COMP:11605"/>
        <dbReference type="ChEBI" id="CHEBI:15377"/>
        <dbReference type="ChEBI" id="CHEBI:30013"/>
        <dbReference type="ChEBI" id="CHEBI:43474"/>
        <dbReference type="ChEBI" id="CHEBI:61977"/>
        <dbReference type="EC" id="3.1.3.16"/>
    </reaction>
</comment>